<keyword evidence="4" id="KW-1185">Reference proteome</keyword>
<dbReference type="PANTHER" id="PTHR30363:SF28">
    <property type="entry name" value="TRANSCRIPTIONAL REGULATORY PROTEIN-RELATED"/>
    <property type="match status" value="1"/>
</dbReference>
<gene>
    <name evidence="3" type="ORF">CMASS_05550</name>
</gene>
<dbReference type="Proteomes" id="UP001220064">
    <property type="component" value="Chromosome"/>
</dbReference>
<evidence type="ECO:0000313" key="3">
    <source>
        <dbReference type="EMBL" id="WCZ32551.1"/>
    </source>
</evidence>
<dbReference type="InterPro" id="IPR036390">
    <property type="entry name" value="WH_DNA-bd_sf"/>
</dbReference>
<dbReference type="SUPFAM" id="SSF46785">
    <property type="entry name" value="Winged helix' DNA-binding domain"/>
    <property type="match status" value="1"/>
</dbReference>
<feature type="compositionally biased region" description="Polar residues" evidence="1">
    <location>
        <begin position="220"/>
        <end position="230"/>
    </location>
</feature>
<evidence type="ECO:0000259" key="2">
    <source>
        <dbReference type="Pfam" id="PF01022"/>
    </source>
</evidence>
<dbReference type="InterPro" id="IPR011991">
    <property type="entry name" value="ArsR-like_HTH"/>
</dbReference>
<dbReference type="InterPro" id="IPR001845">
    <property type="entry name" value="HTH_ArsR_DNA-bd_dom"/>
</dbReference>
<dbReference type="InterPro" id="IPR036388">
    <property type="entry name" value="WH-like_DNA-bd_sf"/>
</dbReference>
<protein>
    <submittedName>
        <fullName evidence="3">MarR family protein</fullName>
    </submittedName>
</protein>
<sequence length="241" mass="25530">MQETRSTEGETRRQVMLYVLKNGPVTAADIAHELGLSAAGVRRHLDILVDTGYAETVKPRAGAAGSGRAHRGRPAKHFRLTETGRTQFGHSYDELASDALHAIRQAGGSAAVERFATAHWNRLLAGVDLDAEVQAGDEESLSDAVRKLADVLDAHGFAATVTNAGRGVQICQHHCPVARVAAEHPELCAAEQEVVSAKLGTHVQPLATIADGHGICTTNIPLNTASTPTTQEDDSHERSGS</sequence>
<proteinExistence type="predicted"/>
<feature type="region of interest" description="Disordered" evidence="1">
    <location>
        <begin position="220"/>
        <end position="241"/>
    </location>
</feature>
<dbReference type="Gene3D" id="1.10.10.10">
    <property type="entry name" value="Winged helix-like DNA-binding domain superfamily/Winged helix DNA-binding domain"/>
    <property type="match status" value="1"/>
</dbReference>
<evidence type="ECO:0000256" key="1">
    <source>
        <dbReference type="SAM" id="MobiDB-lite"/>
    </source>
</evidence>
<feature type="domain" description="HTH arsR-type" evidence="2">
    <location>
        <begin position="10"/>
        <end position="55"/>
    </location>
</feature>
<reference evidence="3 4" key="1">
    <citation type="submission" date="2020-10" db="EMBL/GenBank/DDBJ databases">
        <title>Complete genome sequence of Corynebacterium massiliense DSM 45435, type strain of Corynebacterium massiliense.</title>
        <authorList>
            <person name="Busche T."/>
            <person name="Kalinowski J."/>
            <person name="Ruckert C."/>
        </authorList>
    </citation>
    <scope>NUCLEOTIDE SEQUENCE [LARGE SCALE GENOMIC DNA]</scope>
    <source>
        <strain evidence="3 4">DSM 45435</strain>
    </source>
</reference>
<evidence type="ECO:0000313" key="4">
    <source>
        <dbReference type="Proteomes" id="UP001220064"/>
    </source>
</evidence>
<dbReference type="InterPro" id="IPR050313">
    <property type="entry name" value="Carb_Metab_HTH_regulators"/>
</dbReference>
<dbReference type="PANTHER" id="PTHR30363">
    <property type="entry name" value="HTH-TYPE TRANSCRIPTIONAL REGULATOR SRLR-RELATED"/>
    <property type="match status" value="1"/>
</dbReference>
<dbReference type="Pfam" id="PF01022">
    <property type="entry name" value="HTH_5"/>
    <property type="match status" value="1"/>
</dbReference>
<accession>A0ABY7U786</accession>
<organism evidence="3 4">
    <name type="scientific">Corynebacterium massiliense DSM 45435</name>
    <dbReference type="NCBI Taxonomy" id="1121364"/>
    <lineage>
        <taxon>Bacteria</taxon>
        <taxon>Bacillati</taxon>
        <taxon>Actinomycetota</taxon>
        <taxon>Actinomycetes</taxon>
        <taxon>Mycobacteriales</taxon>
        <taxon>Corynebacteriaceae</taxon>
        <taxon>Corynebacterium</taxon>
    </lineage>
</organism>
<dbReference type="EMBL" id="CP063189">
    <property type="protein sequence ID" value="WCZ32551.1"/>
    <property type="molecule type" value="Genomic_DNA"/>
</dbReference>
<name>A0ABY7U786_9CORY</name>
<dbReference type="CDD" id="cd00090">
    <property type="entry name" value="HTH_ARSR"/>
    <property type="match status" value="1"/>
</dbReference>